<gene>
    <name evidence="13" type="primary">foxp1b</name>
</gene>
<keyword evidence="3" id="KW-0479">Metal-binding</keyword>
<feature type="region of interest" description="Disordered" evidence="11">
    <location>
        <begin position="52"/>
        <end position="76"/>
    </location>
</feature>
<dbReference type="GO" id="GO:0000978">
    <property type="term" value="F:RNA polymerase II cis-regulatory region sequence-specific DNA binding"/>
    <property type="evidence" value="ECO:0007669"/>
    <property type="project" value="TreeGrafter"/>
</dbReference>
<evidence type="ECO:0000256" key="11">
    <source>
        <dbReference type="SAM" id="MobiDB-lite"/>
    </source>
</evidence>
<evidence type="ECO:0000256" key="6">
    <source>
        <dbReference type="ARBA" id="ARBA00023015"/>
    </source>
</evidence>
<feature type="region of interest" description="Disordered" evidence="11">
    <location>
        <begin position="201"/>
        <end position="225"/>
    </location>
</feature>
<evidence type="ECO:0000313" key="13">
    <source>
        <dbReference type="Ensembl" id="ENSDCDP00010055639.1"/>
    </source>
</evidence>
<evidence type="ECO:0000256" key="8">
    <source>
        <dbReference type="ARBA" id="ARBA00023163"/>
    </source>
</evidence>
<dbReference type="InterPro" id="IPR047412">
    <property type="entry name" value="FH_FOXP1_P2"/>
</dbReference>
<keyword evidence="6" id="KW-0805">Transcription regulation</keyword>
<keyword evidence="5" id="KW-0862">Zinc</keyword>
<feature type="compositionally biased region" description="Low complexity" evidence="11">
    <location>
        <begin position="355"/>
        <end position="378"/>
    </location>
</feature>
<reference evidence="13" key="2">
    <citation type="submission" date="2025-08" db="UniProtKB">
        <authorList>
            <consortium name="Ensembl"/>
        </authorList>
    </citation>
    <scope>IDENTIFICATION</scope>
</reference>
<dbReference type="InterPro" id="IPR032354">
    <property type="entry name" value="FOXP-CC"/>
</dbReference>
<dbReference type="Proteomes" id="UP000694580">
    <property type="component" value="Chromosome 12"/>
</dbReference>
<sequence length="634" mass="69930">MMQESGTELTSNGPVSQNGAAPAESGARDVHSKTATPSADVTAADLVSLQQQQVRRPPSPLLSPLQHLPSLTNPPTPLNTHPCLLSVITPQQMQQILQQQVLSPQQLQVLLQQQQALMLQQVTPSSPTPPCACHVAPEVSAQLAFQQQIIQAQQLQQQHLLSLQRQGLLSIQPGLSEYTHTCMIPAELQQLWKEVTNAQVKEENGSGGSSNGHRGLDLSSPVPTKNPLLNQHVATNGQYMGLKREGSTLEDHSHQSHPLYGHGVCKWPGCEAVFDDFQSFLKHLNNEHALDDRSTAQCRVQMQVVQQLELQLAKDKERLQAMMTHLHVKSTEPKPTPQPLNLVSNVTLSKTASEASPPLSLPQTPTTPTAPLTPLSQAHSVITPTSLHSVGPIRRRYSDKYNMPISPDIGQNKEFYMNAEVRPPFTYASLIRQAILESPEKQLTLNEIYNWFTRMFAYFRRNAATWKNAVRHNLSLHKCFVRVENVKGAVWTVDEIEFQKRRPQKISGSPALVKNIQTSLGYGPALSAAFQASMAENNIPLYTTASMGSPTLNSLANAIREEMNGAMDHGNSNGSDSSPGRSPLPAMHHISVKEEPLDPEDHEGPLSLVTMANHSPDFDHHRDYEDDQGNDDML</sequence>
<evidence type="ECO:0000256" key="10">
    <source>
        <dbReference type="PROSITE-ProRule" id="PRU00089"/>
    </source>
</evidence>
<feature type="region of interest" description="Disordered" evidence="11">
    <location>
        <begin position="1"/>
        <end position="38"/>
    </location>
</feature>
<accession>A0AAY4EE81</accession>
<keyword evidence="2" id="KW-0678">Repressor</keyword>
<feature type="DNA-binding region" description="Fork-head" evidence="10">
    <location>
        <begin position="422"/>
        <end position="495"/>
    </location>
</feature>
<dbReference type="CDD" id="cd20065">
    <property type="entry name" value="FH_FOXP2"/>
    <property type="match status" value="1"/>
</dbReference>
<dbReference type="SMART" id="SM00339">
    <property type="entry name" value="FH"/>
    <property type="match status" value="1"/>
</dbReference>
<reference evidence="13" key="3">
    <citation type="submission" date="2025-09" db="UniProtKB">
        <authorList>
            <consortium name="Ensembl"/>
        </authorList>
    </citation>
    <scope>IDENTIFICATION</scope>
</reference>
<keyword evidence="4" id="KW-0863">Zinc-finger</keyword>
<dbReference type="Ensembl" id="ENSDCDT00010066240.1">
    <property type="protein sequence ID" value="ENSDCDP00010055639.1"/>
    <property type="gene ID" value="ENSDCDG00010031493.1"/>
</dbReference>
<feature type="compositionally biased region" description="Acidic residues" evidence="11">
    <location>
        <begin position="625"/>
        <end position="634"/>
    </location>
</feature>
<reference evidence="13 14" key="1">
    <citation type="submission" date="2020-06" db="EMBL/GenBank/DDBJ databases">
        <authorList>
            <consortium name="Wellcome Sanger Institute Data Sharing"/>
        </authorList>
    </citation>
    <scope>NUCLEOTIDE SEQUENCE [LARGE SCALE GENOMIC DNA]</scope>
</reference>
<comment type="subcellular location">
    <subcellularLocation>
        <location evidence="1 10">Nucleus</location>
    </subcellularLocation>
</comment>
<keyword evidence="8" id="KW-0804">Transcription</keyword>
<dbReference type="FunFam" id="1.10.10.10:FF:000010">
    <property type="entry name" value="Forkhead box P2 isoform B"/>
    <property type="match status" value="1"/>
</dbReference>
<dbReference type="AlphaFoldDB" id="A0AAY4EE81"/>
<dbReference type="FunFam" id="1.20.5.340:FF:000005">
    <property type="entry name" value="Forkhead box P1, isoform CRA_f"/>
    <property type="match status" value="1"/>
</dbReference>
<dbReference type="InterPro" id="IPR030456">
    <property type="entry name" value="TF_fork_head_CS_2"/>
</dbReference>
<dbReference type="Gene3D" id="1.10.10.10">
    <property type="entry name" value="Winged helix-like DNA-binding domain superfamily/Winged helix DNA-binding domain"/>
    <property type="match status" value="1"/>
</dbReference>
<evidence type="ECO:0000256" key="7">
    <source>
        <dbReference type="ARBA" id="ARBA00023125"/>
    </source>
</evidence>
<dbReference type="PROSITE" id="PS50039">
    <property type="entry name" value="FORK_HEAD_3"/>
    <property type="match status" value="1"/>
</dbReference>
<feature type="region of interest" description="Disordered" evidence="11">
    <location>
        <begin position="565"/>
        <end position="634"/>
    </location>
</feature>
<keyword evidence="14" id="KW-1185">Reference proteome</keyword>
<dbReference type="GO" id="GO:0005634">
    <property type="term" value="C:nucleus"/>
    <property type="evidence" value="ECO:0007669"/>
    <property type="project" value="UniProtKB-SubCell"/>
</dbReference>
<feature type="region of interest" description="Disordered" evidence="11">
    <location>
        <begin position="351"/>
        <end position="378"/>
    </location>
</feature>
<protein>
    <recommendedName>
        <fullName evidence="12">Fork-head domain-containing protein</fullName>
    </recommendedName>
</protein>
<evidence type="ECO:0000256" key="9">
    <source>
        <dbReference type="ARBA" id="ARBA00023242"/>
    </source>
</evidence>
<evidence type="ECO:0000313" key="14">
    <source>
        <dbReference type="Proteomes" id="UP000694580"/>
    </source>
</evidence>
<evidence type="ECO:0000256" key="1">
    <source>
        <dbReference type="ARBA" id="ARBA00004123"/>
    </source>
</evidence>
<dbReference type="Pfam" id="PF00250">
    <property type="entry name" value="Forkhead"/>
    <property type="match status" value="1"/>
</dbReference>
<feature type="compositionally biased region" description="Low complexity" evidence="11">
    <location>
        <begin position="62"/>
        <end position="71"/>
    </location>
</feature>
<feature type="domain" description="Fork-head" evidence="12">
    <location>
        <begin position="422"/>
        <end position="495"/>
    </location>
</feature>
<dbReference type="GO" id="GO:0008270">
    <property type="term" value="F:zinc ion binding"/>
    <property type="evidence" value="ECO:0007669"/>
    <property type="project" value="UniProtKB-KW"/>
</dbReference>
<dbReference type="Pfam" id="PF16159">
    <property type="entry name" value="FOXP-CC"/>
    <property type="match status" value="1"/>
</dbReference>
<dbReference type="InterPro" id="IPR001766">
    <property type="entry name" value="Fork_head_dom"/>
</dbReference>
<dbReference type="PRINTS" id="PR00053">
    <property type="entry name" value="FORKHEAD"/>
</dbReference>
<dbReference type="GO" id="GO:0001227">
    <property type="term" value="F:DNA-binding transcription repressor activity, RNA polymerase II-specific"/>
    <property type="evidence" value="ECO:0007669"/>
    <property type="project" value="TreeGrafter"/>
</dbReference>
<evidence type="ECO:0000256" key="4">
    <source>
        <dbReference type="ARBA" id="ARBA00022771"/>
    </source>
</evidence>
<evidence type="ECO:0000256" key="3">
    <source>
        <dbReference type="ARBA" id="ARBA00022723"/>
    </source>
</evidence>
<evidence type="ECO:0000256" key="5">
    <source>
        <dbReference type="ARBA" id="ARBA00022833"/>
    </source>
</evidence>
<keyword evidence="9 10" id="KW-0539">Nucleus</keyword>
<dbReference type="SUPFAM" id="SSF46785">
    <property type="entry name" value="Winged helix' DNA-binding domain"/>
    <property type="match status" value="1"/>
</dbReference>
<dbReference type="Gene3D" id="1.20.5.340">
    <property type="match status" value="1"/>
</dbReference>
<dbReference type="PANTHER" id="PTHR45796">
    <property type="entry name" value="FORKHEAD BOX P, ISOFORM C"/>
    <property type="match status" value="1"/>
</dbReference>
<proteinExistence type="predicted"/>
<dbReference type="GeneTree" id="ENSGT00940000165920"/>
<evidence type="ECO:0000259" key="12">
    <source>
        <dbReference type="PROSITE" id="PS50039"/>
    </source>
</evidence>
<dbReference type="InterPro" id="IPR036390">
    <property type="entry name" value="WH_DNA-bd_sf"/>
</dbReference>
<name>A0AAY4EE81_9TELE</name>
<evidence type="ECO:0000256" key="2">
    <source>
        <dbReference type="ARBA" id="ARBA00022491"/>
    </source>
</evidence>
<feature type="compositionally biased region" description="Polar residues" evidence="11">
    <location>
        <begin position="570"/>
        <end position="580"/>
    </location>
</feature>
<dbReference type="InterPro" id="IPR036388">
    <property type="entry name" value="WH-like_DNA-bd_sf"/>
</dbReference>
<keyword evidence="7 10" id="KW-0238">DNA-binding</keyword>
<feature type="compositionally biased region" description="Polar residues" evidence="11">
    <location>
        <begin position="1"/>
        <end position="19"/>
    </location>
</feature>
<dbReference type="InterPro" id="IPR050998">
    <property type="entry name" value="FOXP"/>
</dbReference>
<organism evidence="13 14">
    <name type="scientific">Denticeps clupeoides</name>
    <name type="common">denticle herring</name>
    <dbReference type="NCBI Taxonomy" id="299321"/>
    <lineage>
        <taxon>Eukaryota</taxon>
        <taxon>Metazoa</taxon>
        <taxon>Chordata</taxon>
        <taxon>Craniata</taxon>
        <taxon>Vertebrata</taxon>
        <taxon>Euteleostomi</taxon>
        <taxon>Actinopterygii</taxon>
        <taxon>Neopterygii</taxon>
        <taxon>Teleostei</taxon>
        <taxon>Clupei</taxon>
        <taxon>Clupeiformes</taxon>
        <taxon>Denticipitoidei</taxon>
        <taxon>Denticipitidae</taxon>
        <taxon>Denticeps</taxon>
    </lineage>
</organism>
<dbReference type="PROSITE" id="PS00658">
    <property type="entry name" value="FORK_HEAD_2"/>
    <property type="match status" value="1"/>
</dbReference>
<dbReference type="PANTHER" id="PTHR45796:SF3">
    <property type="entry name" value="FORKHEAD BOX PROTEIN P1"/>
    <property type="match status" value="1"/>
</dbReference>